<feature type="compositionally biased region" description="Pro residues" evidence="1">
    <location>
        <begin position="170"/>
        <end position="180"/>
    </location>
</feature>
<feature type="region of interest" description="Disordered" evidence="1">
    <location>
        <begin position="146"/>
        <end position="284"/>
    </location>
</feature>
<evidence type="ECO:0000313" key="3">
    <source>
        <dbReference type="EnsemblMetazoa" id="ADIR011742-PA"/>
    </source>
</evidence>
<dbReference type="Proteomes" id="UP000075884">
    <property type="component" value="Unassembled WGS sequence"/>
</dbReference>
<name>A0A182NVP1_9DIPT</name>
<protein>
    <submittedName>
        <fullName evidence="3">Endo/exonuclease/phosphatase domain-containing protein</fullName>
    </submittedName>
</protein>
<dbReference type="InterPro" id="IPR005135">
    <property type="entry name" value="Endo/exonuclease/phosphatase"/>
</dbReference>
<accession>A0A182NVP1</accession>
<proteinExistence type="predicted"/>
<evidence type="ECO:0000256" key="1">
    <source>
        <dbReference type="SAM" id="MobiDB-lite"/>
    </source>
</evidence>
<dbReference type="AlphaFoldDB" id="A0A182NVP1"/>
<evidence type="ECO:0000259" key="2">
    <source>
        <dbReference type="Pfam" id="PF14529"/>
    </source>
</evidence>
<feature type="domain" description="Endonuclease/exonuclease/phosphatase" evidence="2">
    <location>
        <begin position="43"/>
        <end position="128"/>
    </location>
</feature>
<dbReference type="STRING" id="7168.A0A182NVP1"/>
<reference evidence="4" key="1">
    <citation type="submission" date="2013-03" db="EMBL/GenBank/DDBJ databases">
        <title>The Genome Sequence of Anopheles dirus WRAIR2.</title>
        <authorList>
            <consortium name="The Broad Institute Genomics Platform"/>
            <person name="Neafsey D.E."/>
            <person name="Walton C."/>
            <person name="Walker B."/>
            <person name="Young S.K."/>
            <person name="Zeng Q."/>
            <person name="Gargeya S."/>
            <person name="Fitzgerald M."/>
            <person name="Haas B."/>
            <person name="Abouelleil A."/>
            <person name="Allen A.W."/>
            <person name="Alvarado L."/>
            <person name="Arachchi H.M."/>
            <person name="Berlin A.M."/>
            <person name="Chapman S.B."/>
            <person name="Gainer-Dewar J."/>
            <person name="Goldberg J."/>
            <person name="Griggs A."/>
            <person name="Gujja S."/>
            <person name="Hansen M."/>
            <person name="Howarth C."/>
            <person name="Imamovic A."/>
            <person name="Ireland A."/>
            <person name="Larimer J."/>
            <person name="McCowan C."/>
            <person name="Murphy C."/>
            <person name="Pearson M."/>
            <person name="Poon T.W."/>
            <person name="Priest M."/>
            <person name="Roberts A."/>
            <person name="Saif S."/>
            <person name="Shea T."/>
            <person name="Sisk P."/>
            <person name="Sykes S."/>
            <person name="Wortman J."/>
            <person name="Nusbaum C."/>
            <person name="Birren B."/>
        </authorList>
    </citation>
    <scope>NUCLEOTIDE SEQUENCE [LARGE SCALE GENOMIC DNA]</scope>
    <source>
        <strain evidence="4">WRAIR2</strain>
    </source>
</reference>
<dbReference type="InterPro" id="IPR036691">
    <property type="entry name" value="Endo/exonu/phosph_ase_sf"/>
</dbReference>
<dbReference type="SUPFAM" id="SSF56219">
    <property type="entry name" value="DNase I-like"/>
    <property type="match status" value="1"/>
</dbReference>
<reference evidence="3" key="2">
    <citation type="submission" date="2020-05" db="UniProtKB">
        <authorList>
            <consortium name="EnsemblMetazoa"/>
        </authorList>
    </citation>
    <scope>IDENTIFICATION</scope>
    <source>
        <strain evidence="3">WRAIR2</strain>
    </source>
</reference>
<dbReference type="Pfam" id="PF14529">
    <property type="entry name" value="Exo_endo_phos_2"/>
    <property type="match status" value="1"/>
</dbReference>
<feature type="compositionally biased region" description="Low complexity" evidence="1">
    <location>
        <begin position="159"/>
        <end position="169"/>
    </location>
</feature>
<dbReference type="Gene3D" id="3.60.10.10">
    <property type="entry name" value="Endonuclease/exonuclease/phosphatase"/>
    <property type="match status" value="1"/>
</dbReference>
<sequence>MSDITIRNVDSLLGEVEVKEALKGALKKDPSVAHKRILGVTQFEEFLQRVEIVANGHPKIVLAGDFNAWHSAWGSQRSTTKGEELLHLSIDLGLEVLNLGNENTFLGSGVARPSIVDVSFASTSISRPDLDNIAAAERVEDARILAEETRETQSRPAGSRSRASQRLAPAPAPSAPPSAPTPRSNERQPAASMLGRSPRYRGPASAEELLRRRRRQNPRASTLLSPLPASQRHSRQPSSEEVERGLTRRRETEGLRRLRHASRSSSSLTSDEEAAITEAVTSGR</sequence>
<keyword evidence="4" id="KW-1185">Reference proteome</keyword>
<evidence type="ECO:0000313" key="4">
    <source>
        <dbReference type="Proteomes" id="UP000075884"/>
    </source>
</evidence>
<feature type="compositionally biased region" description="Basic and acidic residues" evidence="1">
    <location>
        <begin position="241"/>
        <end position="256"/>
    </location>
</feature>
<dbReference type="GO" id="GO:0003824">
    <property type="term" value="F:catalytic activity"/>
    <property type="evidence" value="ECO:0007669"/>
    <property type="project" value="InterPro"/>
</dbReference>
<dbReference type="VEuPathDB" id="VectorBase:ADIR011742"/>
<organism evidence="3 4">
    <name type="scientific">Anopheles dirus</name>
    <dbReference type="NCBI Taxonomy" id="7168"/>
    <lineage>
        <taxon>Eukaryota</taxon>
        <taxon>Metazoa</taxon>
        <taxon>Ecdysozoa</taxon>
        <taxon>Arthropoda</taxon>
        <taxon>Hexapoda</taxon>
        <taxon>Insecta</taxon>
        <taxon>Pterygota</taxon>
        <taxon>Neoptera</taxon>
        <taxon>Endopterygota</taxon>
        <taxon>Diptera</taxon>
        <taxon>Nematocera</taxon>
        <taxon>Culicoidea</taxon>
        <taxon>Culicidae</taxon>
        <taxon>Anophelinae</taxon>
        <taxon>Anopheles</taxon>
    </lineage>
</organism>
<dbReference type="EnsemblMetazoa" id="ADIR011742-RA">
    <property type="protein sequence ID" value="ADIR011742-PA"/>
    <property type="gene ID" value="ADIR011742"/>
</dbReference>